<evidence type="ECO:0000256" key="1">
    <source>
        <dbReference type="SAM" id="Phobius"/>
    </source>
</evidence>
<accession>A0ABQ5J0Q1</accession>
<gene>
    <name evidence="2" type="ORF">Tco_1122419</name>
</gene>
<reference evidence="2" key="2">
    <citation type="submission" date="2022-01" db="EMBL/GenBank/DDBJ databases">
        <authorList>
            <person name="Yamashiro T."/>
            <person name="Shiraishi A."/>
            <person name="Satake H."/>
            <person name="Nakayama K."/>
        </authorList>
    </citation>
    <scope>NUCLEOTIDE SEQUENCE</scope>
</reference>
<comment type="caution">
    <text evidence="2">The sequence shown here is derived from an EMBL/GenBank/DDBJ whole genome shotgun (WGS) entry which is preliminary data.</text>
</comment>
<evidence type="ECO:0000313" key="3">
    <source>
        <dbReference type="Proteomes" id="UP001151760"/>
    </source>
</evidence>
<protein>
    <submittedName>
        <fullName evidence="2">Uncharacterized protein</fullName>
    </submittedName>
</protein>
<dbReference type="Proteomes" id="UP001151760">
    <property type="component" value="Unassembled WGS sequence"/>
</dbReference>
<feature type="transmembrane region" description="Helical" evidence="1">
    <location>
        <begin position="149"/>
        <end position="172"/>
    </location>
</feature>
<sequence>MLKVVGGLTLGGRVTYSGLRGLTLSGGVSLFGLGGFTLGGGVTYAGVGGLLLALPTYLLVDVTYSGHGWLTSCVLVLPDLRTYTLWRSLHSFGLGGLWKLTLVAVLGHFGFGELSLGGGVKCFGFAKLAYTLCDQFWFDELKLLAMEHAFLGVGGLTLGGGVALFGLGGFTLGGGVTYAGVGGLTLGGIIYSGLGGLTLGGGVALFGLGGLTLGGGVE</sequence>
<evidence type="ECO:0000313" key="2">
    <source>
        <dbReference type="EMBL" id="GJU05989.1"/>
    </source>
</evidence>
<feature type="transmembrane region" description="Helical" evidence="1">
    <location>
        <begin position="184"/>
        <end position="208"/>
    </location>
</feature>
<name>A0ABQ5J0Q1_9ASTR</name>
<keyword evidence="1" id="KW-0472">Membrane</keyword>
<proteinExistence type="predicted"/>
<feature type="transmembrane region" description="Helical" evidence="1">
    <location>
        <begin position="89"/>
        <end position="111"/>
    </location>
</feature>
<keyword evidence="1" id="KW-1133">Transmembrane helix</keyword>
<keyword evidence="1" id="KW-0812">Transmembrane</keyword>
<reference evidence="2" key="1">
    <citation type="journal article" date="2022" name="Int. J. Mol. Sci.">
        <title>Draft Genome of Tanacetum Coccineum: Genomic Comparison of Closely Related Tanacetum-Family Plants.</title>
        <authorList>
            <person name="Yamashiro T."/>
            <person name="Shiraishi A."/>
            <person name="Nakayama K."/>
            <person name="Satake H."/>
        </authorList>
    </citation>
    <scope>NUCLEOTIDE SEQUENCE</scope>
</reference>
<feature type="transmembrane region" description="Helical" evidence="1">
    <location>
        <begin position="21"/>
        <end position="45"/>
    </location>
</feature>
<dbReference type="EMBL" id="BQNB010021397">
    <property type="protein sequence ID" value="GJU05989.1"/>
    <property type="molecule type" value="Genomic_DNA"/>
</dbReference>
<organism evidence="2 3">
    <name type="scientific">Tanacetum coccineum</name>
    <dbReference type="NCBI Taxonomy" id="301880"/>
    <lineage>
        <taxon>Eukaryota</taxon>
        <taxon>Viridiplantae</taxon>
        <taxon>Streptophyta</taxon>
        <taxon>Embryophyta</taxon>
        <taxon>Tracheophyta</taxon>
        <taxon>Spermatophyta</taxon>
        <taxon>Magnoliopsida</taxon>
        <taxon>eudicotyledons</taxon>
        <taxon>Gunneridae</taxon>
        <taxon>Pentapetalae</taxon>
        <taxon>asterids</taxon>
        <taxon>campanulids</taxon>
        <taxon>Asterales</taxon>
        <taxon>Asteraceae</taxon>
        <taxon>Asteroideae</taxon>
        <taxon>Anthemideae</taxon>
        <taxon>Anthemidinae</taxon>
        <taxon>Tanacetum</taxon>
    </lineage>
</organism>
<keyword evidence="3" id="KW-1185">Reference proteome</keyword>
<feature type="transmembrane region" description="Helical" evidence="1">
    <location>
        <begin position="57"/>
        <end position="77"/>
    </location>
</feature>